<evidence type="ECO:0000259" key="1">
    <source>
        <dbReference type="Pfam" id="PF00583"/>
    </source>
</evidence>
<dbReference type="EMBL" id="JAGQKZ010000021">
    <property type="protein sequence ID" value="MCA9392119.1"/>
    <property type="molecule type" value="Genomic_DNA"/>
</dbReference>
<dbReference type="Proteomes" id="UP000751518">
    <property type="component" value="Unassembled WGS sequence"/>
</dbReference>
<accession>A0A955LKF3</accession>
<protein>
    <submittedName>
        <fullName evidence="2">GNAT family N-acetyltransferase</fullName>
    </submittedName>
</protein>
<dbReference type="SUPFAM" id="SSF55729">
    <property type="entry name" value="Acyl-CoA N-acyltransferases (Nat)"/>
    <property type="match status" value="1"/>
</dbReference>
<dbReference type="Gene3D" id="3.40.630.30">
    <property type="match status" value="1"/>
</dbReference>
<evidence type="ECO:0000313" key="3">
    <source>
        <dbReference type="Proteomes" id="UP000751518"/>
    </source>
</evidence>
<gene>
    <name evidence="2" type="ORF">KC614_02860</name>
</gene>
<dbReference type="GO" id="GO:0016747">
    <property type="term" value="F:acyltransferase activity, transferring groups other than amino-acyl groups"/>
    <property type="evidence" value="ECO:0007669"/>
    <property type="project" value="InterPro"/>
</dbReference>
<dbReference type="AlphaFoldDB" id="A0A955LKF3"/>
<feature type="domain" description="N-acetyltransferase" evidence="1">
    <location>
        <begin position="34"/>
        <end position="119"/>
    </location>
</feature>
<reference evidence="2" key="1">
    <citation type="submission" date="2020-04" db="EMBL/GenBank/DDBJ databases">
        <authorList>
            <person name="Zhang T."/>
        </authorList>
    </citation>
    <scope>NUCLEOTIDE SEQUENCE</scope>
    <source>
        <strain evidence="2">HKST-UBA03</strain>
    </source>
</reference>
<reference evidence="2" key="2">
    <citation type="journal article" date="2021" name="Microbiome">
        <title>Successional dynamics and alternative stable states in a saline activated sludge microbial community over 9 years.</title>
        <authorList>
            <person name="Wang Y."/>
            <person name="Ye J."/>
            <person name="Ju F."/>
            <person name="Liu L."/>
            <person name="Boyd J.A."/>
            <person name="Deng Y."/>
            <person name="Parks D.H."/>
            <person name="Jiang X."/>
            <person name="Yin X."/>
            <person name="Woodcroft B.J."/>
            <person name="Tyson G.W."/>
            <person name="Hugenholtz P."/>
            <person name="Polz M.F."/>
            <person name="Zhang T."/>
        </authorList>
    </citation>
    <scope>NUCLEOTIDE SEQUENCE</scope>
    <source>
        <strain evidence="2">HKST-UBA03</strain>
    </source>
</reference>
<dbReference type="Pfam" id="PF00583">
    <property type="entry name" value="Acetyltransf_1"/>
    <property type="match status" value="1"/>
</dbReference>
<organism evidence="2 3">
    <name type="scientific">candidate division WWE3 bacterium</name>
    <dbReference type="NCBI Taxonomy" id="2053526"/>
    <lineage>
        <taxon>Bacteria</taxon>
        <taxon>Katanobacteria</taxon>
    </lineage>
</organism>
<comment type="caution">
    <text evidence="2">The sequence shown here is derived from an EMBL/GenBank/DDBJ whole genome shotgun (WGS) entry which is preliminary data.</text>
</comment>
<proteinExistence type="predicted"/>
<evidence type="ECO:0000313" key="2">
    <source>
        <dbReference type="EMBL" id="MCA9392119.1"/>
    </source>
</evidence>
<dbReference type="InterPro" id="IPR000182">
    <property type="entry name" value="GNAT_dom"/>
</dbReference>
<dbReference type="InterPro" id="IPR016181">
    <property type="entry name" value="Acyl_CoA_acyltransferase"/>
</dbReference>
<sequence length="176" mass="21021">TIDQFRFAQDDFEWMFEFVKDKAGNSKYSDSAVKRIFSKYMSNLVFVWKNKKDEVVGFAPVMETEKSIYYWLGFYKSKKYVSGLGTRMMYEALQWARDNDKEFAYLGTVYTNASLYKLNFDGWEFYNGFEWSDNKEQLKFLIGRSETNDPELLKDDEFVKRFYEGDTSKVLKVEKN</sequence>
<name>A0A955LKF3_UNCKA</name>
<feature type="non-terminal residue" evidence="2">
    <location>
        <position position="1"/>
    </location>
</feature>